<dbReference type="SUPFAM" id="SSF56801">
    <property type="entry name" value="Acetyl-CoA synthetase-like"/>
    <property type="match status" value="1"/>
</dbReference>
<sequence length="245" mass="25741">MRTVTNTIPQAFAAAVRRDPTAPLLTWYDDASGDRTELSGATLDNWVSKTANLLVDGVGLGHGDIVALVLPPHWQTAALLLGTSVAGLAADLGEEPQPVEAVFTTPDLVVRATAWSALDRYATGLLPLAMPLRTLPEGYADYVTEVRNYGDHFRGGAPVDPADLALSGPYELSHSDVIEAATERAAELGIAAGDRVLVDTAVHPEAADWLLAPLVAGASVVLCANLDRAKLESRITSEKVSVSLA</sequence>
<dbReference type="AlphaFoldDB" id="A0A327ZGI1"/>
<evidence type="ECO:0000313" key="1">
    <source>
        <dbReference type="EMBL" id="RAK40272.1"/>
    </source>
</evidence>
<gene>
    <name evidence="1" type="ORF">B0I29_103304</name>
</gene>
<dbReference type="EMBL" id="QLMJ01000003">
    <property type="protein sequence ID" value="RAK40272.1"/>
    <property type="molecule type" value="Genomic_DNA"/>
</dbReference>
<dbReference type="Gene3D" id="3.40.50.12780">
    <property type="entry name" value="N-terminal domain of ligase-like"/>
    <property type="match status" value="1"/>
</dbReference>
<protein>
    <submittedName>
        <fullName evidence="1">Uncharacterized protein (TIGR03089 family)</fullName>
    </submittedName>
</protein>
<dbReference type="InterPro" id="IPR017523">
    <property type="entry name" value="Rv3268"/>
</dbReference>
<proteinExistence type="predicted"/>
<dbReference type="InterPro" id="IPR042099">
    <property type="entry name" value="ANL_N_sf"/>
</dbReference>
<name>A0A327ZGI1_9ACTN</name>
<comment type="caution">
    <text evidence="1">The sequence shown here is derived from an EMBL/GenBank/DDBJ whole genome shotgun (WGS) entry which is preliminary data.</text>
</comment>
<evidence type="ECO:0000313" key="2">
    <source>
        <dbReference type="Proteomes" id="UP000249341"/>
    </source>
</evidence>
<accession>A0A327ZGI1</accession>
<dbReference type="NCBIfam" id="TIGR03089">
    <property type="entry name" value="TIGR03089 family protein"/>
    <property type="match status" value="1"/>
</dbReference>
<keyword evidence="2" id="KW-1185">Reference proteome</keyword>
<reference evidence="1 2" key="1">
    <citation type="submission" date="2018-06" db="EMBL/GenBank/DDBJ databases">
        <title>Genomic Encyclopedia of Type Strains, Phase III (KMG-III): the genomes of soil and plant-associated and newly described type strains.</title>
        <authorList>
            <person name="Whitman W."/>
        </authorList>
    </citation>
    <scope>NUCLEOTIDE SEQUENCE [LARGE SCALE GENOMIC DNA]</scope>
    <source>
        <strain evidence="1 2">CGMCC 4.7090</strain>
    </source>
</reference>
<organism evidence="1 2">
    <name type="scientific">Actinoplanes lutulentus</name>
    <dbReference type="NCBI Taxonomy" id="1287878"/>
    <lineage>
        <taxon>Bacteria</taxon>
        <taxon>Bacillati</taxon>
        <taxon>Actinomycetota</taxon>
        <taxon>Actinomycetes</taxon>
        <taxon>Micromonosporales</taxon>
        <taxon>Micromonosporaceae</taxon>
        <taxon>Actinoplanes</taxon>
    </lineage>
</organism>
<dbReference type="Proteomes" id="UP000249341">
    <property type="component" value="Unassembled WGS sequence"/>
</dbReference>